<dbReference type="RefSeq" id="WP_107393985.1">
    <property type="nucleotide sequence ID" value="NZ_PHHF01000018.1"/>
</dbReference>
<dbReference type="InterPro" id="IPR025227">
    <property type="entry name" value="DUF4169"/>
</dbReference>
<proteinExistence type="predicted"/>
<dbReference type="Proteomes" id="UP000241206">
    <property type="component" value="Unassembled WGS sequence"/>
</dbReference>
<gene>
    <name evidence="1" type="ORF">CV103_03445</name>
</gene>
<accession>A0A2T4I625</accession>
<name>A0A2T4I625_9SPHN</name>
<dbReference type="AlphaFoldDB" id="A0A2T4I625"/>
<comment type="caution">
    <text evidence="1">The sequence shown here is derived from an EMBL/GenBank/DDBJ whole genome shotgun (WGS) entry which is preliminary data.</text>
</comment>
<dbReference type="Pfam" id="PF13770">
    <property type="entry name" value="DUF4169"/>
    <property type="match status" value="1"/>
</dbReference>
<keyword evidence="2" id="KW-1185">Reference proteome</keyword>
<evidence type="ECO:0000313" key="2">
    <source>
        <dbReference type="Proteomes" id="UP000241206"/>
    </source>
</evidence>
<protein>
    <submittedName>
        <fullName evidence="1">DUF4169 domain-containing protein</fullName>
    </submittedName>
</protein>
<dbReference type="EMBL" id="PHHF01000018">
    <property type="protein sequence ID" value="PTD26081.1"/>
    <property type="molecule type" value="Genomic_DNA"/>
</dbReference>
<evidence type="ECO:0000313" key="1">
    <source>
        <dbReference type="EMBL" id="PTD26081.1"/>
    </source>
</evidence>
<reference evidence="1 2" key="1">
    <citation type="submission" date="2017-11" db="EMBL/GenBank/DDBJ databases">
        <title>Sphingomonas oleivorans sp. nov., isolated from oil-contaminated soil.</title>
        <authorList>
            <person name="Wang L."/>
            <person name="Chen L."/>
        </authorList>
    </citation>
    <scope>NUCLEOTIDE SEQUENCE [LARGE SCALE GENOMIC DNA]</scope>
    <source>
        <strain evidence="1 2">K101</strain>
    </source>
</reference>
<organism evidence="1 2">
    <name type="scientific">Edaphosphingomonas fennica</name>
    <dbReference type="NCBI Taxonomy" id="114404"/>
    <lineage>
        <taxon>Bacteria</taxon>
        <taxon>Pseudomonadati</taxon>
        <taxon>Pseudomonadota</taxon>
        <taxon>Alphaproteobacteria</taxon>
        <taxon>Sphingomonadales</taxon>
        <taxon>Rhizorhabdaceae</taxon>
        <taxon>Edaphosphingomonas</taxon>
    </lineage>
</organism>
<sequence>MGDVINLRQARKARARADKQAEAARNRAHFGRTKGQKAMEAAERARMEAVLEGARRGGVADGDEGDPPKG</sequence>